<protein>
    <submittedName>
        <fullName evidence="4">MarR family transcriptional regulator</fullName>
    </submittedName>
</protein>
<evidence type="ECO:0000256" key="3">
    <source>
        <dbReference type="ARBA" id="ARBA00023163"/>
    </source>
</evidence>
<dbReference type="GO" id="GO:0003677">
    <property type="term" value="F:DNA binding"/>
    <property type="evidence" value="ECO:0007669"/>
    <property type="project" value="UniProtKB-KW"/>
</dbReference>
<dbReference type="PROSITE" id="PS50995">
    <property type="entry name" value="HTH_MARR_2"/>
    <property type="match status" value="1"/>
</dbReference>
<dbReference type="Gene3D" id="1.10.10.10">
    <property type="entry name" value="Winged helix-like DNA-binding domain superfamily/Winged helix DNA-binding domain"/>
    <property type="match status" value="1"/>
</dbReference>
<comment type="caution">
    <text evidence="4">The sequence shown here is derived from an EMBL/GenBank/DDBJ whole genome shotgun (WGS) entry which is preliminary data.</text>
</comment>
<dbReference type="eggNOG" id="COG1846">
    <property type="taxonomic scope" value="Bacteria"/>
</dbReference>
<sequence>MNTKHPTTGSLVWHLAMRWRNEVDHSIAPLGLTHAQYSALASLHSLVERGLSPSQKELADYTGLQPIYVSKLVRTLEAAGYLKRESHQNDSRAVSLTLTETGFSIVTEARRIVKALDARLTEPLGGPDGERTRLLAGALQDLLGQPKPK</sequence>
<gene>
    <name evidence="4" type="ORF">CN97_10045</name>
</gene>
<dbReference type="InterPro" id="IPR036390">
    <property type="entry name" value="WH_DNA-bd_sf"/>
</dbReference>
<keyword evidence="1" id="KW-0805">Transcription regulation</keyword>
<dbReference type="InterPro" id="IPR036388">
    <property type="entry name" value="WH-like_DNA-bd_sf"/>
</dbReference>
<dbReference type="PANTHER" id="PTHR33164:SF64">
    <property type="entry name" value="TRANSCRIPTIONAL REGULATOR SLYA"/>
    <property type="match status" value="1"/>
</dbReference>
<dbReference type="EMBL" id="JGYG01000002">
    <property type="protein sequence ID" value="KFI31344.1"/>
    <property type="molecule type" value="Genomic_DNA"/>
</dbReference>
<dbReference type="STRING" id="195105.CN97_10045"/>
<dbReference type="InterPro" id="IPR039422">
    <property type="entry name" value="MarR/SlyA-like"/>
</dbReference>
<name>A0A086YAP4_9RHOB</name>
<accession>A0A086YAP4</accession>
<evidence type="ECO:0000313" key="5">
    <source>
        <dbReference type="Proteomes" id="UP000028826"/>
    </source>
</evidence>
<dbReference type="Pfam" id="PF12802">
    <property type="entry name" value="MarR_2"/>
    <property type="match status" value="1"/>
</dbReference>
<dbReference type="Proteomes" id="UP000028826">
    <property type="component" value="Unassembled WGS sequence"/>
</dbReference>
<evidence type="ECO:0000313" key="4">
    <source>
        <dbReference type="EMBL" id="KFI31344.1"/>
    </source>
</evidence>
<dbReference type="InterPro" id="IPR000835">
    <property type="entry name" value="HTH_MarR-typ"/>
</dbReference>
<evidence type="ECO:0000256" key="1">
    <source>
        <dbReference type="ARBA" id="ARBA00023015"/>
    </source>
</evidence>
<keyword evidence="5" id="KW-1185">Reference proteome</keyword>
<dbReference type="SMART" id="SM00347">
    <property type="entry name" value="HTH_MARR"/>
    <property type="match status" value="1"/>
</dbReference>
<dbReference type="SUPFAM" id="SSF46785">
    <property type="entry name" value="Winged helix' DNA-binding domain"/>
    <property type="match status" value="1"/>
</dbReference>
<evidence type="ECO:0000256" key="2">
    <source>
        <dbReference type="ARBA" id="ARBA00023125"/>
    </source>
</evidence>
<dbReference type="GO" id="GO:0006950">
    <property type="term" value="P:response to stress"/>
    <property type="evidence" value="ECO:0007669"/>
    <property type="project" value="TreeGrafter"/>
</dbReference>
<dbReference type="OrthoDB" id="9806864at2"/>
<reference evidence="4 5" key="1">
    <citation type="submission" date="2014-03" db="EMBL/GenBank/DDBJ databases">
        <title>Genome of Haematobacter massiliensis CCUG 47968.</title>
        <authorList>
            <person name="Wang D."/>
            <person name="Wang G."/>
        </authorList>
    </citation>
    <scope>NUCLEOTIDE SEQUENCE [LARGE SCALE GENOMIC DNA]</scope>
    <source>
        <strain evidence="4 5">CCUG 47968</strain>
    </source>
</reference>
<dbReference type="PANTHER" id="PTHR33164">
    <property type="entry name" value="TRANSCRIPTIONAL REGULATOR, MARR FAMILY"/>
    <property type="match status" value="1"/>
</dbReference>
<dbReference type="GO" id="GO:0003700">
    <property type="term" value="F:DNA-binding transcription factor activity"/>
    <property type="evidence" value="ECO:0007669"/>
    <property type="project" value="InterPro"/>
</dbReference>
<dbReference type="AlphaFoldDB" id="A0A086YAP4"/>
<keyword evidence="2" id="KW-0238">DNA-binding</keyword>
<keyword evidence="3" id="KW-0804">Transcription</keyword>
<dbReference type="RefSeq" id="WP_035707807.1">
    <property type="nucleotide sequence ID" value="NZ_CAMIFG010000003.1"/>
</dbReference>
<organism evidence="4 5">
    <name type="scientific">Haematobacter massiliensis</name>
    <dbReference type="NCBI Taxonomy" id="195105"/>
    <lineage>
        <taxon>Bacteria</taxon>
        <taxon>Pseudomonadati</taxon>
        <taxon>Pseudomonadota</taxon>
        <taxon>Alphaproteobacteria</taxon>
        <taxon>Rhodobacterales</taxon>
        <taxon>Paracoccaceae</taxon>
        <taxon>Haematobacter</taxon>
    </lineage>
</organism>
<proteinExistence type="predicted"/>